<accession>A0ABW0X6J3</accession>
<reference evidence="3" key="1">
    <citation type="journal article" date="2019" name="Int. J. Syst. Evol. Microbiol.">
        <title>The Global Catalogue of Microorganisms (GCM) 10K type strain sequencing project: providing services to taxonomists for standard genome sequencing and annotation.</title>
        <authorList>
            <consortium name="The Broad Institute Genomics Platform"/>
            <consortium name="The Broad Institute Genome Sequencing Center for Infectious Disease"/>
            <person name="Wu L."/>
            <person name="Ma J."/>
        </authorList>
    </citation>
    <scope>NUCLEOTIDE SEQUENCE [LARGE SCALE GENOMIC DNA]</scope>
    <source>
        <strain evidence="3">CGMCC 4.1437</strain>
    </source>
</reference>
<keyword evidence="2" id="KW-0378">Hydrolase</keyword>
<proteinExistence type="predicted"/>
<dbReference type="GO" id="GO:0016787">
    <property type="term" value="F:hydrolase activity"/>
    <property type="evidence" value="ECO:0007669"/>
    <property type="project" value="UniProtKB-KW"/>
</dbReference>
<dbReference type="InterPro" id="IPR050266">
    <property type="entry name" value="AB_hydrolase_sf"/>
</dbReference>
<feature type="domain" description="AB hydrolase-1" evidence="1">
    <location>
        <begin position="23"/>
        <end position="253"/>
    </location>
</feature>
<dbReference type="PANTHER" id="PTHR43798">
    <property type="entry name" value="MONOACYLGLYCEROL LIPASE"/>
    <property type="match status" value="1"/>
</dbReference>
<dbReference type="InterPro" id="IPR029058">
    <property type="entry name" value="AB_hydrolase_fold"/>
</dbReference>
<dbReference type="PRINTS" id="PR00111">
    <property type="entry name" value="ABHYDROLASE"/>
</dbReference>
<comment type="caution">
    <text evidence="2">The sequence shown here is derived from an EMBL/GenBank/DDBJ whole genome shotgun (WGS) entry which is preliminary data.</text>
</comment>
<dbReference type="InterPro" id="IPR000073">
    <property type="entry name" value="AB_hydrolase_1"/>
</dbReference>
<dbReference type="Gene3D" id="3.40.50.1820">
    <property type="entry name" value="alpha/beta hydrolase"/>
    <property type="match status" value="1"/>
</dbReference>
<evidence type="ECO:0000259" key="1">
    <source>
        <dbReference type="Pfam" id="PF12697"/>
    </source>
</evidence>
<dbReference type="RefSeq" id="WP_380226478.1">
    <property type="nucleotide sequence ID" value="NZ_JBHSOF010000020.1"/>
</dbReference>
<name>A0ABW0X6J3_9ACTN</name>
<dbReference type="EMBL" id="JBHSOF010000020">
    <property type="protein sequence ID" value="MFC5664796.1"/>
    <property type="molecule type" value="Genomic_DNA"/>
</dbReference>
<keyword evidence="3" id="KW-1185">Reference proteome</keyword>
<gene>
    <name evidence="2" type="ORF">ACFP3U_17615</name>
</gene>
<evidence type="ECO:0000313" key="3">
    <source>
        <dbReference type="Proteomes" id="UP001595975"/>
    </source>
</evidence>
<protein>
    <submittedName>
        <fullName evidence="2">Alpha/beta fold hydrolase</fullName>
    </submittedName>
</protein>
<organism evidence="2 3">
    <name type="scientific">Kitasatospora misakiensis</name>
    <dbReference type="NCBI Taxonomy" id="67330"/>
    <lineage>
        <taxon>Bacteria</taxon>
        <taxon>Bacillati</taxon>
        <taxon>Actinomycetota</taxon>
        <taxon>Actinomycetes</taxon>
        <taxon>Kitasatosporales</taxon>
        <taxon>Streptomycetaceae</taxon>
        <taxon>Kitasatospora</taxon>
    </lineage>
</organism>
<evidence type="ECO:0000313" key="2">
    <source>
        <dbReference type="EMBL" id="MFC5664796.1"/>
    </source>
</evidence>
<dbReference type="Proteomes" id="UP001595975">
    <property type="component" value="Unassembled WGS sequence"/>
</dbReference>
<dbReference type="Pfam" id="PF12697">
    <property type="entry name" value="Abhydrolase_6"/>
    <property type="match status" value="1"/>
</dbReference>
<dbReference type="SUPFAM" id="SSF53474">
    <property type="entry name" value="alpha/beta-Hydrolases"/>
    <property type="match status" value="1"/>
</dbReference>
<sequence>MVRTEPVRTEPLDRIVAGTGPGLVLLHGTGADAAANWGPLVDAVRDRYTVVAPNLPGAGATPVDLAPIDLDALADRVVATARSAGLERFHLVGHSLGAVVATAVAARHPAAVTSLVLHAGWVRSTPREAFMFDLWARLLRTDPALLARQLILTAMGPGLLGSLDDAGFAELAAGFTAMLDDRILGQLELDARVDLRDAVGRVVAPALVLASADDQVVPPHHQRELAGAVSGAEYLEVPGGHGLPFEDPARFFAIVTEYVDRQQARARG</sequence>